<dbReference type="GO" id="GO:0005737">
    <property type="term" value="C:cytoplasm"/>
    <property type="evidence" value="ECO:0007669"/>
    <property type="project" value="TreeGrafter"/>
</dbReference>
<dbReference type="PANTHER" id="PTHR10192:SF5">
    <property type="entry name" value="GEPHYRIN"/>
    <property type="match status" value="1"/>
</dbReference>
<dbReference type="SUPFAM" id="SSF63882">
    <property type="entry name" value="MoeA N-terminal region -like"/>
    <property type="match status" value="1"/>
</dbReference>
<dbReference type="Gene3D" id="3.40.980.10">
    <property type="entry name" value="MoaB/Mog-like domain"/>
    <property type="match status" value="1"/>
</dbReference>
<dbReference type="Pfam" id="PF00994">
    <property type="entry name" value="MoCF_biosynth"/>
    <property type="match status" value="1"/>
</dbReference>
<accession>A0A3B0ZGV7</accession>
<dbReference type="Gene3D" id="3.90.105.10">
    <property type="entry name" value="Molybdopterin biosynthesis moea protein, domain 2"/>
    <property type="match status" value="1"/>
</dbReference>
<dbReference type="InterPro" id="IPR001453">
    <property type="entry name" value="MoaB/Mog_dom"/>
</dbReference>
<dbReference type="PANTHER" id="PTHR10192">
    <property type="entry name" value="MOLYBDOPTERIN BIOSYNTHESIS PROTEIN"/>
    <property type="match status" value="1"/>
</dbReference>
<evidence type="ECO:0000313" key="2">
    <source>
        <dbReference type="EMBL" id="VAW85529.1"/>
    </source>
</evidence>
<protein>
    <recommendedName>
        <fullName evidence="1">MoaB/Mog domain-containing protein</fullName>
    </recommendedName>
</protein>
<dbReference type="SMART" id="SM00852">
    <property type="entry name" value="MoCF_biosynth"/>
    <property type="match status" value="1"/>
</dbReference>
<name>A0A3B0ZGV7_9ZZZZ</name>
<proteinExistence type="predicted"/>
<dbReference type="CDD" id="cd00887">
    <property type="entry name" value="MoeA"/>
    <property type="match status" value="1"/>
</dbReference>
<dbReference type="InterPro" id="IPR036135">
    <property type="entry name" value="MoeA_linker/N_sf"/>
</dbReference>
<dbReference type="NCBIfam" id="TIGR00177">
    <property type="entry name" value="molyb_syn"/>
    <property type="match status" value="1"/>
</dbReference>
<dbReference type="AlphaFoldDB" id="A0A3B0ZGV7"/>
<dbReference type="SUPFAM" id="SSF53218">
    <property type="entry name" value="Molybdenum cofactor biosynthesis proteins"/>
    <property type="match status" value="1"/>
</dbReference>
<dbReference type="Gene3D" id="2.170.190.11">
    <property type="entry name" value="Molybdopterin biosynthesis moea protein, domain 3"/>
    <property type="match status" value="1"/>
</dbReference>
<evidence type="ECO:0000259" key="1">
    <source>
        <dbReference type="SMART" id="SM00852"/>
    </source>
</evidence>
<dbReference type="EMBL" id="UOFO01000075">
    <property type="protein sequence ID" value="VAW85529.1"/>
    <property type="molecule type" value="Genomic_DNA"/>
</dbReference>
<dbReference type="Pfam" id="PF03453">
    <property type="entry name" value="MoeA_N"/>
    <property type="match status" value="1"/>
</dbReference>
<dbReference type="GO" id="GO:0006777">
    <property type="term" value="P:Mo-molybdopterin cofactor biosynthetic process"/>
    <property type="evidence" value="ECO:0007669"/>
    <property type="project" value="TreeGrafter"/>
</dbReference>
<organism evidence="2">
    <name type="scientific">hydrothermal vent metagenome</name>
    <dbReference type="NCBI Taxonomy" id="652676"/>
    <lineage>
        <taxon>unclassified sequences</taxon>
        <taxon>metagenomes</taxon>
        <taxon>ecological metagenomes</taxon>
    </lineage>
</organism>
<dbReference type="InterPro" id="IPR005110">
    <property type="entry name" value="MoeA_linker/N"/>
</dbReference>
<sequence length="333" mass="35261">MEKSPLTEAQENFISKVTARVTRTTTRSLADVLGMTTFKSIKAPIDMPPYPRAIVEGFLVSCADTQNASEETPTEFRIVGRVKPGDESCPAWQSGEAVEVVTGAITPESAVAVVRPWDAQRNGDTFSITRPFAPGFFIEERGCDIQAGQVIVESGVTLNAFDLGQLAGMGVVEVDCATPPTVALFSSGDEVIPHTEVLKPGSIRDGNSIMLTAAIKEAGAEACFAGIVKDDFDHFVGLVKKALSENDMIVISGGTSVGGRDFISDLIKEVGELVLDGVKMRSGRPLIMGFADDKPIICVAGHPPEALRGFKLFGAPAIARLLGQALVIPEDAV</sequence>
<reference evidence="2" key="1">
    <citation type="submission" date="2018-06" db="EMBL/GenBank/DDBJ databases">
        <authorList>
            <person name="Zhirakovskaya E."/>
        </authorList>
    </citation>
    <scope>NUCLEOTIDE SEQUENCE</scope>
</reference>
<dbReference type="GO" id="GO:0061599">
    <property type="term" value="F:molybdopterin molybdotransferase activity"/>
    <property type="evidence" value="ECO:0007669"/>
    <property type="project" value="TreeGrafter"/>
</dbReference>
<dbReference type="InterPro" id="IPR038987">
    <property type="entry name" value="MoeA-like"/>
</dbReference>
<dbReference type="InterPro" id="IPR036425">
    <property type="entry name" value="MoaB/Mog-like_dom_sf"/>
</dbReference>
<feature type="domain" description="MoaB/Mog" evidence="1">
    <location>
        <begin position="183"/>
        <end position="320"/>
    </location>
</feature>
<gene>
    <name evidence="2" type="ORF">MNBD_GAMMA16-155</name>
</gene>